<comment type="caution">
    <text evidence="2">The sequence shown here is derived from an EMBL/GenBank/DDBJ whole genome shotgun (WGS) entry which is preliminary data.</text>
</comment>
<dbReference type="EMBL" id="JAHLQT010033114">
    <property type="protein sequence ID" value="KAG7159635.1"/>
    <property type="molecule type" value="Genomic_DNA"/>
</dbReference>
<evidence type="ECO:0000256" key="1">
    <source>
        <dbReference type="SAM" id="MobiDB-lite"/>
    </source>
</evidence>
<dbReference type="Proteomes" id="UP000747542">
    <property type="component" value="Unassembled WGS sequence"/>
</dbReference>
<dbReference type="AlphaFoldDB" id="A0A8J5MQ69"/>
<feature type="region of interest" description="Disordered" evidence="1">
    <location>
        <begin position="34"/>
        <end position="64"/>
    </location>
</feature>
<evidence type="ECO:0000313" key="3">
    <source>
        <dbReference type="Proteomes" id="UP000747542"/>
    </source>
</evidence>
<proteinExistence type="predicted"/>
<keyword evidence="3" id="KW-1185">Reference proteome</keyword>
<reference evidence="2" key="1">
    <citation type="journal article" date="2021" name="Sci. Adv.">
        <title>The American lobster genome reveals insights on longevity, neural, and immune adaptations.</title>
        <authorList>
            <person name="Polinski J.M."/>
            <person name="Zimin A.V."/>
            <person name="Clark K.F."/>
            <person name="Kohn A.B."/>
            <person name="Sadowski N."/>
            <person name="Timp W."/>
            <person name="Ptitsyn A."/>
            <person name="Khanna P."/>
            <person name="Romanova D.Y."/>
            <person name="Williams P."/>
            <person name="Greenwood S.J."/>
            <person name="Moroz L.L."/>
            <person name="Walt D.R."/>
            <person name="Bodnar A.G."/>
        </authorList>
    </citation>
    <scope>NUCLEOTIDE SEQUENCE</scope>
    <source>
        <strain evidence="2">GMGI-L3</strain>
    </source>
</reference>
<gene>
    <name evidence="2" type="ORF">Hamer_G004318</name>
</gene>
<feature type="region of interest" description="Disordered" evidence="1">
    <location>
        <begin position="1"/>
        <end position="22"/>
    </location>
</feature>
<protein>
    <submittedName>
        <fullName evidence="2">Uncharacterized protein</fullName>
    </submittedName>
</protein>
<evidence type="ECO:0000313" key="2">
    <source>
        <dbReference type="EMBL" id="KAG7159635.1"/>
    </source>
</evidence>
<feature type="compositionally biased region" description="Basic and acidic residues" evidence="1">
    <location>
        <begin position="37"/>
        <end position="50"/>
    </location>
</feature>
<organism evidence="2 3">
    <name type="scientific">Homarus americanus</name>
    <name type="common">American lobster</name>
    <dbReference type="NCBI Taxonomy" id="6706"/>
    <lineage>
        <taxon>Eukaryota</taxon>
        <taxon>Metazoa</taxon>
        <taxon>Ecdysozoa</taxon>
        <taxon>Arthropoda</taxon>
        <taxon>Crustacea</taxon>
        <taxon>Multicrustacea</taxon>
        <taxon>Malacostraca</taxon>
        <taxon>Eumalacostraca</taxon>
        <taxon>Eucarida</taxon>
        <taxon>Decapoda</taxon>
        <taxon>Pleocyemata</taxon>
        <taxon>Astacidea</taxon>
        <taxon>Nephropoidea</taxon>
        <taxon>Nephropidae</taxon>
        <taxon>Homarus</taxon>
    </lineage>
</organism>
<sequence>MPDEPDDINAVRERGAAQGPGMVAAVVASAPPLTGAERLRQKRDMFERGMSEPNLKGEPSKLSLERGFSWPSNGAGRRNAWLNSLRASSVASFDSGVSLSRCFFSRINGLRHSSLSFQQ</sequence>
<name>A0A8J5MQ69_HOMAM</name>
<accession>A0A8J5MQ69</accession>